<comment type="similarity">
    <text evidence="1">In the C-terminal section; belongs to the class-I pyridoxal-phosphate-dependent aminotransferase family.</text>
</comment>
<dbReference type="InterPro" id="IPR015422">
    <property type="entry name" value="PyrdxlP-dep_Trfase_small"/>
</dbReference>
<feature type="domain" description="HTH gntR-type" evidence="6">
    <location>
        <begin position="12"/>
        <end position="80"/>
    </location>
</feature>
<dbReference type="PROSITE" id="PS50949">
    <property type="entry name" value="HTH_GNTR"/>
    <property type="match status" value="1"/>
</dbReference>
<protein>
    <submittedName>
        <fullName evidence="7">PLP-dependent aminotransferase family protein</fullName>
    </submittedName>
</protein>
<dbReference type="Gene3D" id="1.10.10.10">
    <property type="entry name" value="Winged helix-like DNA-binding domain superfamily/Winged helix DNA-binding domain"/>
    <property type="match status" value="1"/>
</dbReference>
<evidence type="ECO:0000256" key="5">
    <source>
        <dbReference type="ARBA" id="ARBA00023163"/>
    </source>
</evidence>
<dbReference type="Pfam" id="PF00155">
    <property type="entry name" value="Aminotran_1_2"/>
    <property type="match status" value="1"/>
</dbReference>
<accession>A0ABU5E4V2</accession>
<dbReference type="PANTHER" id="PTHR46577">
    <property type="entry name" value="HTH-TYPE TRANSCRIPTIONAL REGULATORY PROTEIN GABR"/>
    <property type="match status" value="1"/>
</dbReference>
<comment type="caution">
    <text evidence="7">The sequence shown here is derived from an EMBL/GenBank/DDBJ whole genome shotgun (WGS) entry which is preliminary data.</text>
</comment>
<dbReference type="PANTHER" id="PTHR46577:SF2">
    <property type="entry name" value="TRANSCRIPTIONAL REGULATORY PROTEIN"/>
    <property type="match status" value="1"/>
</dbReference>
<keyword evidence="7" id="KW-0032">Aminotransferase</keyword>
<evidence type="ECO:0000313" key="7">
    <source>
        <dbReference type="EMBL" id="MDY0881323.1"/>
    </source>
</evidence>
<keyword evidence="5" id="KW-0804">Transcription</keyword>
<keyword evidence="7" id="KW-0808">Transferase</keyword>
<dbReference type="RefSeq" id="WP_320506392.1">
    <property type="nucleotide sequence ID" value="NZ_JAXCLW010000001.1"/>
</dbReference>
<dbReference type="Gene3D" id="3.40.640.10">
    <property type="entry name" value="Type I PLP-dependent aspartate aminotransferase-like (Major domain)"/>
    <property type="match status" value="1"/>
</dbReference>
<dbReference type="Gene3D" id="3.90.1150.10">
    <property type="entry name" value="Aspartate Aminotransferase, domain 1"/>
    <property type="match status" value="1"/>
</dbReference>
<keyword evidence="3" id="KW-0805">Transcription regulation</keyword>
<proteinExistence type="inferred from homology"/>
<organism evidence="7 8">
    <name type="scientific">Dongia soli</name>
    <dbReference type="NCBI Taxonomy" id="600628"/>
    <lineage>
        <taxon>Bacteria</taxon>
        <taxon>Pseudomonadati</taxon>
        <taxon>Pseudomonadota</taxon>
        <taxon>Alphaproteobacteria</taxon>
        <taxon>Rhodospirillales</taxon>
        <taxon>Dongiaceae</taxon>
        <taxon>Dongia</taxon>
    </lineage>
</organism>
<dbReference type="SUPFAM" id="SSF46785">
    <property type="entry name" value="Winged helix' DNA-binding domain"/>
    <property type="match status" value="1"/>
</dbReference>
<keyword evidence="4" id="KW-0238">DNA-binding</keyword>
<evidence type="ECO:0000256" key="1">
    <source>
        <dbReference type="ARBA" id="ARBA00005384"/>
    </source>
</evidence>
<dbReference type="InterPro" id="IPR015421">
    <property type="entry name" value="PyrdxlP-dep_Trfase_major"/>
</dbReference>
<dbReference type="EMBL" id="JAXCLW010000001">
    <property type="protein sequence ID" value="MDY0881323.1"/>
    <property type="molecule type" value="Genomic_DNA"/>
</dbReference>
<dbReference type="InterPro" id="IPR004839">
    <property type="entry name" value="Aminotransferase_I/II_large"/>
</dbReference>
<name>A0ABU5E4V2_9PROT</name>
<dbReference type="CDD" id="cd00609">
    <property type="entry name" value="AAT_like"/>
    <property type="match status" value="1"/>
</dbReference>
<dbReference type="CDD" id="cd07377">
    <property type="entry name" value="WHTH_GntR"/>
    <property type="match status" value="1"/>
</dbReference>
<evidence type="ECO:0000313" key="8">
    <source>
        <dbReference type="Proteomes" id="UP001279642"/>
    </source>
</evidence>
<evidence type="ECO:0000256" key="3">
    <source>
        <dbReference type="ARBA" id="ARBA00023015"/>
    </source>
</evidence>
<dbReference type="Proteomes" id="UP001279642">
    <property type="component" value="Unassembled WGS sequence"/>
</dbReference>
<dbReference type="Pfam" id="PF00392">
    <property type="entry name" value="GntR"/>
    <property type="match status" value="1"/>
</dbReference>
<dbReference type="InterPro" id="IPR036390">
    <property type="entry name" value="WH_DNA-bd_sf"/>
</dbReference>
<dbReference type="InterPro" id="IPR036388">
    <property type="entry name" value="WH-like_DNA-bd_sf"/>
</dbReference>
<evidence type="ECO:0000259" key="6">
    <source>
        <dbReference type="PROSITE" id="PS50949"/>
    </source>
</evidence>
<dbReference type="GO" id="GO:0008483">
    <property type="term" value="F:transaminase activity"/>
    <property type="evidence" value="ECO:0007669"/>
    <property type="project" value="UniProtKB-KW"/>
</dbReference>
<dbReference type="InterPro" id="IPR000524">
    <property type="entry name" value="Tscrpt_reg_HTH_GntR"/>
</dbReference>
<gene>
    <name evidence="7" type="ORF">SMD27_00565</name>
</gene>
<keyword evidence="2" id="KW-0663">Pyridoxal phosphate</keyword>
<reference evidence="7 8" key="1">
    <citation type="journal article" date="2016" name="Antonie Van Leeuwenhoek">
        <title>Dongia soli sp. nov., isolated from soil from Dokdo, Korea.</title>
        <authorList>
            <person name="Kim D.U."/>
            <person name="Lee H."/>
            <person name="Kim H."/>
            <person name="Kim S.G."/>
            <person name="Ka J.O."/>
        </authorList>
    </citation>
    <scope>NUCLEOTIDE SEQUENCE [LARGE SCALE GENOMIC DNA]</scope>
    <source>
        <strain evidence="7 8">D78</strain>
    </source>
</reference>
<dbReference type="InterPro" id="IPR015424">
    <property type="entry name" value="PyrdxlP-dep_Trfase"/>
</dbReference>
<evidence type="ECO:0000256" key="2">
    <source>
        <dbReference type="ARBA" id="ARBA00022898"/>
    </source>
</evidence>
<sequence>MLELTLDRGENRPLIDQLTQAIAERIDQRHLLPGVRLPSIRQLAGIAGVSKFTVIEAYDRLVAQGYLISRPASGFFVAGQRPALDLSEPVDQRDQAIDPVWIMRQALTVDRKTQKPGCGWLPQSWMNEEQLRRALRQLAGAPQSQLLEYSRPLGYAPLRQQLSRRLAGIDIPAEPNMIMLTDSGSQAIDLLHRYLLQPGDTVLVDDPCYFNFLANLRCHRVEVVGVPRRPDGPDLDQMTQLAARYRPKLYLTNAALHNPTGGLLSPAAAHRLLQLAEAHNFVIIEDDIFLDFQEHPGPRLASLDQLRRVIYLGSFSKTLSAAIRCGFIVAHPDRMVALTDIKLATSFGNNDASAQLVHRLLIDGSYRKHVETIRRRLRQAMAQCQRRLEGCGFTPWLQPGEGMFLWMHLPDGHDSAALAKAALQHDIVLAPGDVFSVTRSCAGFMRFNVAQSSNLRLFEILQRQLTRK</sequence>
<keyword evidence="8" id="KW-1185">Reference proteome</keyword>
<dbReference type="SMART" id="SM00345">
    <property type="entry name" value="HTH_GNTR"/>
    <property type="match status" value="1"/>
</dbReference>
<evidence type="ECO:0000256" key="4">
    <source>
        <dbReference type="ARBA" id="ARBA00023125"/>
    </source>
</evidence>
<dbReference type="InterPro" id="IPR051446">
    <property type="entry name" value="HTH_trans_reg/aminotransferase"/>
</dbReference>
<dbReference type="SUPFAM" id="SSF53383">
    <property type="entry name" value="PLP-dependent transferases"/>
    <property type="match status" value="1"/>
</dbReference>